<feature type="transmembrane region" description="Helical" evidence="1">
    <location>
        <begin position="121"/>
        <end position="141"/>
    </location>
</feature>
<name>A0A7W7Q0L4_9PSEU</name>
<keyword evidence="1" id="KW-0812">Transmembrane</keyword>
<evidence type="ECO:0000313" key="2">
    <source>
        <dbReference type="EMBL" id="MBB4904765.1"/>
    </source>
</evidence>
<keyword evidence="1" id="KW-0472">Membrane</keyword>
<organism evidence="2 3">
    <name type="scientific">Actinophytocola algeriensis</name>
    <dbReference type="NCBI Taxonomy" id="1768010"/>
    <lineage>
        <taxon>Bacteria</taxon>
        <taxon>Bacillati</taxon>
        <taxon>Actinomycetota</taxon>
        <taxon>Actinomycetes</taxon>
        <taxon>Pseudonocardiales</taxon>
        <taxon>Pseudonocardiaceae</taxon>
    </lineage>
</organism>
<dbReference type="AlphaFoldDB" id="A0A7W7Q0L4"/>
<dbReference type="RefSeq" id="WP_184808975.1">
    <property type="nucleotide sequence ID" value="NZ_JACHJQ010000001.1"/>
</dbReference>
<comment type="caution">
    <text evidence="2">The sequence shown here is derived from an EMBL/GenBank/DDBJ whole genome shotgun (WGS) entry which is preliminary data.</text>
</comment>
<feature type="transmembrane region" description="Helical" evidence="1">
    <location>
        <begin position="95"/>
        <end position="114"/>
    </location>
</feature>
<accession>A0A7W7Q0L4</accession>
<reference evidence="2 3" key="1">
    <citation type="submission" date="2020-08" db="EMBL/GenBank/DDBJ databases">
        <title>Genomic Encyclopedia of Type Strains, Phase III (KMG-III): the genomes of soil and plant-associated and newly described type strains.</title>
        <authorList>
            <person name="Whitman W."/>
        </authorList>
    </citation>
    <scope>NUCLEOTIDE SEQUENCE [LARGE SCALE GENOMIC DNA]</scope>
    <source>
        <strain evidence="2 3">CECT 8960</strain>
    </source>
</reference>
<feature type="transmembrane region" description="Helical" evidence="1">
    <location>
        <begin position="186"/>
        <end position="206"/>
    </location>
</feature>
<keyword evidence="3" id="KW-1185">Reference proteome</keyword>
<evidence type="ECO:0000313" key="3">
    <source>
        <dbReference type="Proteomes" id="UP000520767"/>
    </source>
</evidence>
<feature type="transmembrane region" description="Helical" evidence="1">
    <location>
        <begin position="34"/>
        <end position="54"/>
    </location>
</feature>
<dbReference type="EMBL" id="JACHJQ010000001">
    <property type="protein sequence ID" value="MBB4904765.1"/>
    <property type="molecule type" value="Genomic_DNA"/>
</dbReference>
<feature type="transmembrane region" description="Helical" evidence="1">
    <location>
        <begin position="226"/>
        <end position="249"/>
    </location>
</feature>
<dbReference type="Proteomes" id="UP000520767">
    <property type="component" value="Unassembled WGS sequence"/>
</dbReference>
<feature type="transmembrane region" description="Helical" evidence="1">
    <location>
        <begin position="161"/>
        <end position="179"/>
    </location>
</feature>
<evidence type="ECO:0000256" key="1">
    <source>
        <dbReference type="SAM" id="Phobius"/>
    </source>
</evidence>
<protein>
    <submittedName>
        <fullName evidence="2">APA family basic amino acid/polyamine antiporter</fullName>
    </submittedName>
</protein>
<feature type="transmembrane region" description="Helical" evidence="1">
    <location>
        <begin position="7"/>
        <end position="28"/>
    </location>
</feature>
<feature type="transmembrane region" description="Helical" evidence="1">
    <location>
        <begin position="261"/>
        <end position="282"/>
    </location>
</feature>
<sequence length="311" mass="30331">MIDRTPLVDGLARGVAPAFGAGLFLGLAPASALAGWWLVAGMVLAAAGAVLFALSTSDSPPGPVGLSLGILGRIAAAVAVGATFGRYVVPEQPEVGAVVLVVAVAAVVLLAPPLPPAVDRIAAVVVVTVLVIVAVACFTIAPVAPPVAPIPDAAGSDEPLGLLPSAVVLFLCFLGGRTAGRARPAVIGVVLAVSVAVAVGALRQLGGERLALSPAPLRDVLTAADAASIDGLLAVGVTVACVFALRACLTDIRDIAPGSRSPVTAGGLVGLAAGVAALGALVLDPEHALVGAAVLLLGEAVVRVLGGRRRG</sequence>
<gene>
    <name evidence="2" type="ORF">FHR82_000975</name>
</gene>
<proteinExistence type="predicted"/>
<keyword evidence="1" id="KW-1133">Transmembrane helix</keyword>
<feature type="transmembrane region" description="Helical" evidence="1">
    <location>
        <begin position="288"/>
        <end position="306"/>
    </location>
</feature>
<feature type="transmembrane region" description="Helical" evidence="1">
    <location>
        <begin position="66"/>
        <end position="89"/>
    </location>
</feature>